<sequence length="40" mass="4744">MEKLDGVVLKFSYEFNDYNAISGCIVTWFAHWLSNHDKKH</sequence>
<dbReference type="EMBL" id="PZDI01000016">
    <property type="protein sequence ID" value="PTH18485.1"/>
    <property type="molecule type" value="Genomic_DNA"/>
</dbReference>
<evidence type="ECO:0000313" key="1">
    <source>
        <dbReference type="EMBL" id="PTH18485.1"/>
    </source>
</evidence>
<dbReference type="NCBIfam" id="NF033608">
    <property type="entry name" value="type_I_tox_Fst"/>
    <property type="match status" value="1"/>
</dbReference>
<name>A0ABX5IGK5_9STAP</name>
<keyword evidence="2" id="KW-1185">Reference proteome</keyword>
<reference evidence="1 2" key="1">
    <citation type="journal article" date="2016" name="Front. Microbiol.">
        <title>Comprehensive Phylogenetic Analysis of Bovine Non-aureus Staphylococci Species Based on Whole-Genome Sequencing.</title>
        <authorList>
            <person name="Naushad S."/>
            <person name="Barkema H.W."/>
            <person name="Luby C."/>
            <person name="Condas L.A."/>
            <person name="Nobrega D.B."/>
            <person name="Carson D.A."/>
            <person name="De Buck J."/>
        </authorList>
    </citation>
    <scope>NUCLEOTIDE SEQUENCE [LARGE SCALE GENOMIC DNA]</scope>
    <source>
        <strain evidence="1 2">SNUC 993</strain>
    </source>
</reference>
<evidence type="ECO:0000313" key="2">
    <source>
        <dbReference type="Proteomes" id="UP000242694"/>
    </source>
</evidence>
<protein>
    <submittedName>
        <fullName evidence="1">Uncharacterized protein</fullName>
    </submittedName>
</protein>
<accession>A0ABX5IGK5</accession>
<comment type="caution">
    <text evidence="1">The sequence shown here is derived from an EMBL/GenBank/DDBJ whole genome shotgun (WGS) entry which is preliminary data.</text>
</comment>
<proteinExistence type="predicted"/>
<gene>
    <name evidence="1" type="ORF">BU607_04920</name>
</gene>
<dbReference type="Proteomes" id="UP000242694">
    <property type="component" value="Unassembled WGS sequence"/>
</dbReference>
<organism evidence="1 2">
    <name type="scientific">Staphylococcus auricularis</name>
    <dbReference type="NCBI Taxonomy" id="29379"/>
    <lineage>
        <taxon>Bacteria</taxon>
        <taxon>Bacillati</taxon>
        <taxon>Bacillota</taxon>
        <taxon>Bacilli</taxon>
        <taxon>Bacillales</taxon>
        <taxon>Staphylococcaceae</taxon>
        <taxon>Staphylococcus</taxon>
    </lineage>
</organism>